<evidence type="ECO:0000256" key="3">
    <source>
        <dbReference type="ARBA" id="ARBA00022448"/>
    </source>
</evidence>
<comment type="similarity">
    <text evidence="2">Belongs to the bacterial solute-binding protein 8 family.</text>
</comment>
<keyword evidence="3" id="KW-0813">Transport</keyword>
<feature type="chain" id="PRO_5038743265" evidence="6">
    <location>
        <begin position="23"/>
        <end position="339"/>
    </location>
</feature>
<organism evidence="8 9">
    <name type="scientific">Ornithinicoccus hortensis</name>
    <dbReference type="NCBI Taxonomy" id="82346"/>
    <lineage>
        <taxon>Bacteria</taxon>
        <taxon>Bacillati</taxon>
        <taxon>Actinomycetota</taxon>
        <taxon>Actinomycetes</taxon>
        <taxon>Micrococcales</taxon>
        <taxon>Intrasporangiaceae</taxon>
        <taxon>Ornithinicoccus</taxon>
    </lineage>
</organism>
<dbReference type="PROSITE" id="PS51257">
    <property type="entry name" value="PROKAR_LIPOPROTEIN"/>
    <property type="match status" value="1"/>
</dbReference>
<protein>
    <submittedName>
        <fullName evidence="8">Iron complex transport system substrate-binding protein</fullName>
    </submittedName>
</protein>
<keyword evidence="4 6" id="KW-0732">Signal</keyword>
<evidence type="ECO:0000313" key="9">
    <source>
        <dbReference type="Proteomes" id="UP000319516"/>
    </source>
</evidence>
<dbReference type="InterPro" id="IPR002491">
    <property type="entry name" value="ABC_transptr_periplasmic_BD"/>
</dbReference>
<keyword evidence="9" id="KW-1185">Reference proteome</keyword>
<comment type="caution">
    <text evidence="8">The sequence shown here is derived from an EMBL/GenBank/DDBJ whole genome shotgun (WGS) entry which is preliminary data.</text>
</comment>
<dbReference type="CDD" id="cd01146">
    <property type="entry name" value="FhuD"/>
    <property type="match status" value="1"/>
</dbReference>
<evidence type="ECO:0000256" key="1">
    <source>
        <dbReference type="ARBA" id="ARBA00004196"/>
    </source>
</evidence>
<dbReference type="OrthoDB" id="9793175at2"/>
<dbReference type="PROSITE" id="PS50983">
    <property type="entry name" value="FE_B12_PBP"/>
    <property type="match status" value="1"/>
</dbReference>
<gene>
    <name evidence="8" type="ORF">FB467_0103</name>
</gene>
<evidence type="ECO:0000313" key="8">
    <source>
        <dbReference type="EMBL" id="TQL49038.1"/>
    </source>
</evidence>
<feature type="signal peptide" evidence="6">
    <location>
        <begin position="1"/>
        <end position="22"/>
    </location>
</feature>
<accession>A0A542YLT1</accession>
<dbReference type="PANTHER" id="PTHR30532">
    <property type="entry name" value="IRON III DICITRATE-BINDING PERIPLASMIC PROTEIN"/>
    <property type="match status" value="1"/>
</dbReference>
<dbReference type="RefSeq" id="WP_141783349.1">
    <property type="nucleotide sequence ID" value="NZ_BAAAIK010000008.1"/>
</dbReference>
<dbReference type="GO" id="GO:1901678">
    <property type="term" value="P:iron coordination entity transport"/>
    <property type="evidence" value="ECO:0007669"/>
    <property type="project" value="UniProtKB-ARBA"/>
</dbReference>
<dbReference type="Gene3D" id="3.40.50.1980">
    <property type="entry name" value="Nitrogenase molybdenum iron protein domain"/>
    <property type="match status" value="2"/>
</dbReference>
<dbReference type="InterPro" id="IPR051313">
    <property type="entry name" value="Bact_iron-sidero_bind"/>
</dbReference>
<dbReference type="Proteomes" id="UP000319516">
    <property type="component" value="Unassembled WGS sequence"/>
</dbReference>
<reference evidence="8 9" key="1">
    <citation type="submission" date="2019-06" db="EMBL/GenBank/DDBJ databases">
        <title>Sequencing the genomes of 1000 actinobacteria strains.</title>
        <authorList>
            <person name="Klenk H.-P."/>
        </authorList>
    </citation>
    <scope>NUCLEOTIDE SEQUENCE [LARGE SCALE GENOMIC DNA]</scope>
    <source>
        <strain evidence="8 9">DSM 12335</strain>
    </source>
</reference>
<name>A0A542YLT1_9MICO</name>
<evidence type="ECO:0000256" key="2">
    <source>
        <dbReference type="ARBA" id="ARBA00008814"/>
    </source>
</evidence>
<feature type="domain" description="Fe/B12 periplasmic-binding" evidence="7">
    <location>
        <begin position="72"/>
        <end position="339"/>
    </location>
</feature>
<evidence type="ECO:0000259" key="7">
    <source>
        <dbReference type="PROSITE" id="PS50983"/>
    </source>
</evidence>
<sequence>MRLSRTTSAASLLLVTALTLTACGTTEEADPDTGDGGAENSDGAEQSEGAAGSPVTFTDERGEHTLDAPAQDVVVLEWGLTENLLALGVTPVGAADVDGYNTWDTSIELDPETPDVGMRGEPSLSDITALEPDLILTVTDLPENVITQLEDIAPVLAVRGSDSEDPLGYMRSTVELLGTVTGKEAEAQEALNSFDVSLEEGRGAIADAGLEGSEFVMADGWLNNGVVSVRMYTPGSYFGALGEELGMVNAWTEGGDPDYGLAQTDVEGLTALEDVQFIYAANDSEPDPFVDGLADNPIWEQLPFVTAGDVHRIPDGIWMFGGPLSGEAYIDAVVDSLTD</sequence>
<dbReference type="Pfam" id="PF01497">
    <property type="entry name" value="Peripla_BP_2"/>
    <property type="match status" value="1"/>
</dbReference>
<dbReference type="AlphaFoldDB" id="A0A542YLT1"/>
<evidence type="ECO:0000256" key="4">
    <source>
        <dbReference type="ARBA" id="ARBA00022729"/>
    </source>
</evidence>
<evidence type="ECO:0000256" key="6">
    <source>
        <dbReference type="SAM" id="SignalP"/>
    </source>
</evidence>
<proteinExistence type="inferred from homology"/>
<dbReference type="SUPFAM" id="SSF53807">
    <property type="entry name" value="Helical backbone' metal receptor"/>
    <property type="match status" value="1"/>
</dbReference>
<evidence type="ECO:0000256" key="5">
    <source>
        <dbReference type="SAM" id="MobiDB-lite"/>
    </source>
</evidence>
<comment type="subcellular location">
    <subcellularLocation>
        <location evidence="1">Cell envelope</location>
    </subcellularLocation>
</comment>
<dbReference type="PANTHER" id="PTHR30532:SF1">
    <property type="entry name" value="IRON(3+)-HYDROXAMATE-BINDING PROTEIN FHUD"/>
    <property type="match status" value="1"/>
</dbReference>
<dbReference type="GO" id="GO:0030288">
    <property type="term" value="C:outer membrane-bounded periplasmic space"/>
    <property type="evidence" value="ECO:0007669"/>
    <property type="project" value="TreeGrafter"/>
</dbReference>
<dbReference type="EMBL" id="VFOP01000001">
    <property type="protein sequence ID" value="TQL49038.1"/>
    <property type="molecule type" value="Genomic_DNA"/>
</dbReference>
<feature type="region of interest" description="Disordered" evidence="5">
    <location>
        <begin position="25"/>
        <end position="60"/>
    </location>
</feature>